<dbReference type="InterPro" id="IPR008599">
    <property type="entry name" value="Diacid_rec"/>
</dbReference>
<dbReference type="Gene3D" id="1.10.10.2840">
    <property type="entry name" value="PucR C-terminal helix-turn-helix domain"/>
    <property type="match status" value="1"/>
</dbReference>
<dbReference type="RefSeq" id="WP_047976008.1">
    <property type="nucleotide sequence ID" value="NZ_JWIZ01000006.1"/>
</dbReference>
<organism evidence="5 6">
    <name type="scientific">Muribacter muris</name>
    <dbReference type="NCBI Taxonomy" id="67855"/>
    <lineage>
        <taxon>Bacteria</taxon>
        <taxon>Pseudomonadati</taxon>
        <taxon>Pseudomonadota</taxon>
        <taxon>Gammaproteobacteria</taxon>
        <taxon>Pasteurellales</taxon>
        <taxon>Pasteurellaceae</taxon>
        <taxon>Muribacter</taxon>
    </lineage>
</organism>
<reference evidence="5 6" key="1">
    <citation type="submission" date="2014-12" db="EMBL/GenBank/DDBJ databases">
        <title>Reclassification of Actinobacillus muris as Muribacter muris.</title>
        <authorList>
            <person name="Christensen H."/>
            <person name="Nicklas W."/>
            <person name="Bisgaard M."/>
        </authorList>
    </citation>
    <scope>NUCLEOTIDE SEQUENCE [LARGE SCALE GENOMIC DNA]</scope>
    <source>
        <strain evidence="5 6">Ackerman80-443D</strain>
    </source>
</reference>
<gene>
    <name evidence="5" type="ORF">RO21_01350</name>
</gene>
<dbReference type="Pfam" id="PF17853">
    <property type="entry name" value="GGDEF_2"/>
    <property type="match status" value="1"/>
</dbReference>
<evidence type="ECO:0000313" key="6">
    <source>
        <dbReference type="Proteomes" id="UP000036270"/>
    </source>
</evidence>
<dbReference type="EMBL" id="JWIZ01000006">
    <property type="protein sequence ID" value="KMK52352.1"/>
    <property type="molecule type" value="Genomic_DNA"/>
</dbReference>
<dbReference type="InterPro" id="IPR042070">
    <property type="entry name" value="PucR_C-HTH_sf"/>
</dbReference>
<name>A0A0J5S666_9PAST</name>
<evidence type="ECO:0000313" key="5">
    <source>
        <dbReference type="EMBL" id="KMK52352.1"/>
    </source>
</evidence>
<accession>A0A0J5S666</accession>
<sequence length="365" mass="41822">MKLNTQIAQQIVKRTMGIIQRSVNVMDEEGVIIASGDPARLNQKHTGAVIALRQNRVVEVDDELARQWQFEARAGINLPIHYLGKNWGVVGISGEPKQVRAYAELVKMTAELIIEQHILLEKAHWQRRYKEEFILQLLKGTLNPAEYAKQAAFFDFDLSLPRAVIIIQLSQATAEQLQERVGYLEQTYPQQEIAILALDQIVILNPLTEMTHFEPTKLFAEQVSPHSYKVAVGAMQPGQSLHFAYKTALATLRYGIKQCPRKCSYFFHHARLPILLHELAETWQAKEAIKPTEVLYQKPENATLTKTLTHYFLANCDPVHTAELLFIHPNTLRYRLAKIEQLTGLSFNRIDEKCMLYLSTLWQKP</sequence>
<dbReference type="PANTHER" id="PTHR33744:SF15">
    <property type="entry name" value="CARBOHYDRATE DIACID REGULATOR"/>
    <property type="match status" value="1"/>
</dbReference>
<dbReference type="AlphaFoldDB" id="A0A0J5S666"/>
<dbReference type="Proteomes" id="UP000036270">
    <property type="component" value="Unassembled WGS sequence"/>
</dbReference>
<proteinExistence type="inferred from homology"/>
<evidence type="ECO:0000259" key="4">
    <source>
        <dbReference type="Pfam" id="PF17853"/>
    </source>
</evidence>
<evidence type="ECO:0008006" key="7">
    <source>
        <dbReference type="Google" id="ProtNLM"/>
    </source>
</evidence>
<dbReference type="PANTHER" id="PTHR33744">
    <property type="entry name" value="CARBOHYDRATE DIACID REGULATOR"/>
    <property type="match status" value="1"/>
</dbReference>
<dbReference type="Pfam" id="PF13556">
    <property type="entry name" value="HTH_30"/>
    <property type="match status" value="1"/>
</dbReference>
<dbReference type="InterPro" id="IPR041522">
    <property type="entry name" value="CdaR_GGDEF"/>
</dbReference>
<comment type="similarity">
    <text evidence="1">Belongs to the CdaR family.</text>
</comment>
<evidence type="ECO:0000256" key="1">
    <source>
        <dbReference type="ARBA" id="ARBA00006754"/>
    </source>
</evidence>
<dbReference type="PATRIC" id="fig|67855.3.peg.1913"/>
<evidence type="ECO:0000259" key="3">
    <source>
        <dbReference type="Pfam" id="PF13556"/>
    </source>
</evidence>
<dbReference type="STRING" id="67855.RO21_01350"/>
<dbReference type="InterPro" id="IPR025736">
    <property type="entry name" value="PucR_C-HTH_dom"/>
</dbReference>
<comment type="caution">
    <text evidence="5">The sequence shown here is derived from an EMBL/GenBank/DDBJ whole genome shotgun (WGS) entry which is preliminary data.</text>
</comment>
<dbReference type="Pfam" id="PF05651">
    <property type="entry name" value="Diacid_rec"/>
    <property type="match status" value="1"/>
</dbReference>
<dbReference type="InterPro" id="IPR051448">
    <property type="entry name" value="CdaR-like_regulators"/>
</dbReference>
<protein>
    <recommendedName>
        <fullName evidence="7">Carbohydrate diacid regulator</fullName>
    </recommendedName>
</protein>
<evidence type="ECO:0000259" key="2">
    <source>
        <dbReference type="Pfam" id="PF05651"/>
    </source>
</evidence>
<keyword evidence="6" id="KW-1185">Reference proteome</keyword>
<feature type="domain" description="CdaR GGDEF-like" evidence="4">
    <location>
        <begin position="144"/>
        <end position="254"/>
    </location>
</feature>
<feature type="domain" description="Putative sugar diacid recognition" evidence="2">
    <location>
        <begin position="3"/>
        <end position="137"/>
    </location>
</feature>
<feature type="domain" description="PucR C-terminal helix-turn-helix" evidence="3">
    <location>
        <begin position="304"/>
        <end position="359"/>
    </location>
</feature>